<protein>
    <submittedName>
        <fullName evidence="1">Uncharacterized protein</fullName>
    </submittedName>
</protein>
<comment type="caution">
    <text evidence="1">The sequence shown here is derived from an EMBL/GenBank/DDBJ whole genome shotgun (WGS) entry which is preliminary data.</text>
</comment>
<organism evidence="1 2">
    <name type="scientific">Trichinella spiralis</name>
    <name type="common">Trichina worm</name>
    <dbReference type="NCBI Taxonomy" id="6334"/>
    <lineage>
        <taxon>Eukaryota</taxon>
        <taxon>Metazoa</taxon>
        <taxon>Ecdysozoa</taxon>
        <taxon>Nematoda</taxon>
        <taxon>Enoplea</taxon>
        <taxon>Dorylaimia</taxon>
        <taxon>Trichinellida</taxon>
        <taxon>Trichinellidae</taxon>
        <taxon>Trichinella</taxon>
    </lineage>
</organism>
<gene>
    <name evidence="1" type="ORF">T01_15987</name>
</gene>
<dbReference type="Proteomes" id="UP000054776">
    <property type="component" value="Unassembled WGS sequence"/>
</dbReference>
<dbReference type="AlphaFoldDB" id="A0A0V1B3I2"/>
<evidence type="ECO:0000313" key="1">
    <source>
        <dbReference type="EMBL" id="KRY31437.1"/>
    </source>
</evidence>
<dbReference type="OrthoDB" id="5930600at2759"/>
<dbReference type="EMBL" id="JYDH01000118">
    <property type="protein sequence ID" value="KRY31437.1"/>
    <property type="molecule type" value="Genomic_DNA"/>
</dbReference>
<proteinExistence type="predicted"/>
<sequence>MNSQLILNYWARAWYLFESLAESTSMYSEDYSEHLSNYGELLGCFCENSSKKAILVLEILILCCLVVVE</sequence>
<dbReference type="InParanoid" id="A0A0V1B3I2"/>
<accession>A0A0V1B3I2</accession>
<reference evidence="1 2" key="1">
    <citation type="submission" date="2015-01" db="EMBL/GenBank/DDBJ databases">
        <title>Evolution of Trichinella species and genotypes.</title>
        <authorList>
            <person name="Korhonen P.K."/>
            <person name="Edoardo P."/>
            <person name="Giuseppe L.R."/>
            <person name="Gasser R.B."/>
        </authorList>
    </citation>
    <scope>NUCLEOTIDE SEQUENCE [LARGE SCALE GENOMIC DNA]</scope>
    <source>
        <strain evidence="1">ISS3</strain>
    </source>
</reference>
<keyword evidence="2" id="KW-1185">Reference proteome</keyword>
<evidence type="ECO:0000313" key="2">
    <source>
        <dbReference type="Proteomes" id="UP000054776"/>
    </source>
</evidence>
<name>A0A0V1B3I2_TRISP</name>